<reference evidence="2" key="1">
    <citation type="submission" date="2013-07" db="EMBL/GenBank/DDBJ databases">
        <title>The Genome Sequence of Cryptococcus pinus CBS10737.</title>
        <authorList>
            <consortium name="The Broad Institute Genome Sequencing Platform"/>
            <person name="Cuomo C."/>
            <person name="Litvintseva A."/>
            <person name="Chen Y."/>
            <person name="Heitman J."/>
            <person name="Sun S."/>
            <person name="Springer D."/>
            <person name="Dromer F."/>
            <person name="Young S.K."/>
            <person name="Zeng Q."/>
            <person name="Gargeya S."/>
            <person name="Fitzgerald M."/>
            <person name="Abouelleil A."/>
            <person name="Alvarado L."/>
            <person name="Berlin A.M."/>
            <person name="Chapman S.B."/>
            <person name="Dewar J."/>
            <person name="Goldberg J."/>
            <person name="Griggs A."/>
            <person name="Gujja S."/>
            <person name="Hansen M."/>
            <person name="Howarth C."/>
            <person name="Imamovic A."/>
            <person name="Larimer J."/>
            <person name="McCowan C."/>
            <person name="Murphy C."/>
            <person name="Pearson M."/>
            <person name="Priest M."/>
            <person name="Roberts A."/>
            <person name="Saif S."/>
            <person name="Shea T."/>
            <person name="Sykes S."/>
            <person name="Wortman J."/>
            <person name="Nusbaum C."/>
            <person name="Birren B."/>
        </authorList>
    </citation>
    <scope>NUCLEOTIDE SEQUENCE [LARGE SCALE GENOMIC DNA]</scope>
    <source>
        <strain evidence="2">CBS 10737</strain>
    </source>
</reference>
<protein>
    <submittedName>
        <fullName evidence="2">Uncharacterized protein</fullName>
    </submittedName>
</protein>
<proteinExistence type="predicted"/>
<organism evidence="2">
    <name type="scientific">Kwoniella pini CBS 10737</name>
    <dbReference type="NCBI Taxonomy" id="1296096"/>
    <lineage>
        <taxon>Eukaryota</taxon>
        <taxon>Fungi</taxon>
        <taxon>Dikarya</taxon>
        <taxon>Basidiomycota</taxon>
        <taxon>Agaricomycotina</taxon>
        <taxon>Tremellomycetes</taxon>
        <taxon>Tremellales</taxon>
        <taxon>Cryptococcaceae</taxon>
        <taxon>Kwoniella</taxon>
    </lineage>
</organism>
<evidence type="ECO:0000256" key="1">
    <source>
        <dbReference type="SAM" id="MobiDB-lite"/>
    </source>
</evidence>
<accession>A0A1B9ICP1</accession>
<gene>
    <name evidence="2" type="ORF">I206_00554</name>
</gene>
<sequence length="394" mass="43479">MASTSHQLRIGEEFSDTIAEIDANEHSSTLPGDYGSGADDDLSYPDSVTHPPESVKIPSNRITKSDLASLAADYSISDLASGFYRKSAWNSGGRQAHRKLPSRGFVAKCEPHMIRNSVSAYIGENDSFLKHLEKSSEDVKDRAENWLHVMLGKRRDLIRFPELPKGPSLNVTSNASHQVLPMKRCFEEICQYVGSLSDISDNMCEYLGFPSQFIVEDYGPDGDKVEDGVFQRKSINIIVAPHMMIPEQHSFENSKGQLGWHCPITESCQSLIDSVVTKELGRISDESNGYLASEIGDAWNRRLMKAVQEIGRQISHGTLPAWSAEPGESHTPFHNDTTGGVSFEVVSSKHGPIQVNTSWLKLPPDLAKSIENISVAKPDEGYDAESDISMTPEL</sequence>
<dbReference type="AlphaFoldDB" id="A0A1B9ICP1"/>
<reference evidence="2" key="2">
    <citation type="submission" date="2016-07" db="EMBL/GenBank/DDBJ databases">
        <title>Evolution of pathogenesis and genome organization in the Tremellales.</title>
        <authorList>
            <person name="Cuomo C."/>
            <person name="Litvintseva A."/>
            <person name="Heitman J."/>
            <person name="Chen Y."/>
            <person name="Sun S."/>
            <person name="Springer D."/>
            <person name="Dromer F."/>
            <person name="Young S."/>
            <person name="Zeng Q."/>
            <person name="Chapman S."/>
            <person name="Gujja S."/>
            <person name="Saif S."/>
            <person name="Birren B."/>
        </authorList>
    </citation>
    <scope>NUCLEOTIDE SEQUENCE</scope>
    <source>
        <strain evidence="2">CBS 10737</strain>
    </source>
</reference>
<name>A0A1B9ICP1_9TREE</name>
<evidence type="ECO:0000313" key="2">
    <source>
        <dbReference type="EMBL" id="OCF53253.1"/>
    </source>
</evidence>
<dbReference type="EMBL" id="KI894007">
    <property type="protein sequence ID" value="OCF53253.1"/>
    <property type="molecule type" value="Genomic_DNA"/>
</dbReference>
<feature type="region of interest" description="Disordered" evidence="1">
    <location>
        <begin position="20"/>
        <end position="54"/>
    </location>
</feature>